<reference evidence="2" key="1">
    <citation type="submission" date="2016-04" db="EMBL/GenBank/DDBJ databases">
        <authorList>
            <person name="Evans L.H."/>
            <person name="Alamgir A."/>
            <person name="Owens N."/>
            <person name="Weber N.D."/>
            <person name="Virtaneva K."/>
            <person name="Barbian K."/>
            <person name="Babar A."/>
            <person name="Rosenke K."/>
        </authorList>
    </citation>
    <scope>NUCLEOTIDE SEQUENCE</scope>
    <source>
        <strain evidence="2">92-2</strain>
    </source>
</reference>
<accession>A0A212J2M6</accession>
<dbReference type="AlphaFoldDB" id="A0A212J2M6"/>
<protein>
    <submittedName>
        <fullName evidence="2">Uncharacterized protein</fullName>
    </submittedName>
</protein>
<name>A0A212J2M6_9BACT</name>
<keyword evidence="1" id="KW-0812">Transmembrane</keyword>
<feature type="transmembrane region" description="Helical" evidence="1">
    <location>
        <begin position="17"/>
        <end position="37"/>
    </location>
</feature>
<keyword evidence="1" id="KW-0472">Membrane</keyword>
<dbReference type="RefSeq" id="WP_022658500.1">
    <property type="nucleotide sequence ID" value="NZ_CABSIF010000004.1"/>
</dbReference>
<gene>
    <name evidence="2" type="ORF">KM92DES2_10400</name>
</gene>
<dbReference type="GeneID" id="80450926"/>
<evidence type="ECO:0000313" key="2">
    <source>
        <dbReference type="EMBL" id="SBV93425.1"/>
    </source>
</evidence>
<evidence type="ECO:0000256" key="1">
    <source>
        <dbReference type="SAM" id="Phobius"/>
    </source>
</evidence>
<sequence length="41" mass="4715">MQTVFYSLYASLMSGTGWMFIFICFALFGLLGFYLFLNGKD</sequence>
<organism evidence="2">
    <name type="scientific">uncultured Desulfovibrio sp</name>
    <dbReference type="NCBI Taxonomy" id="167968"/>
    <lineage>
        <taxon>Bacteria</taxon>
        <taxon>Pseudomonadati</taxon>
        <taxon>Thermodesulfobacteriota</taxon>
        <taxon>Desulfovibrionia</taxon>
        <taxon>Desulfovibrionales</taxon>
        <taxon>Desulfovibrionaceae</taxon>
        <taxon>Desulfovibrio</taxon>
        <taxon>environmental samples</taxon>
    </lineage>
</organism>
<dbReference type="EMBL" id="FLUP01000001">
    <property type="protein sequence ID" value="SBV93425.1"/>
    <property type="molecule type" value="Genomic_DNA"/>
</dbReference>
<proteinExistence type="predicted"/>
<keyword evidence="1" id="KW-1133">Transmembrane helix</keyword>